<evidence type="ECO:0000256" key="1">
    <source>
        <dbReference type="ARBA" id="ARBA00023002"/>
    </source>
</evidence>
<dbReference type="InterPro" id="IPR012349">
    <property type="entry name" value="Split_barrel_FMN-bd"/>
</dbReference>
<evidence type="ECO:0000313" key="3">
    <source>
        <dbReference type="EMBL" id="GAA3580578.1"/>
    </source>
</evidence>
<dbReference type="Proteomes" id="UP001501222">
    <property type="component" value="Unassembled WGS sequence"/>
</dbReference>
<proteinExistence type="predicted"/>
<dbReference type="PANTHER" id="PTHR30466">
    <property type="entry name" value="FLAVIN REDUCTASE"/>
    <property type="match status" value="1"/>
</dbReference>
<dbReference type="SUPFAM" id="SSF50475">
    <property type="entry name" value="FMN-binding split barrel"/>
    <property type="match status" value="1"/>
</dbReference>
<gene>
    <name evidence="3" type="ORF">GCM10022235_58600</name>
</gene>
<feature type="domain" description="Flavin reductase like" evidence="2">
    <location>
        <begin position="34"/>
        <end position="185"/>
    </location>
</feature>
<name>A0ABP6YBZ1_9ACTN</name>
<dbReference type="InterPro" id="IPR050268">
    <property type="entry name" value="NADH-dep_flavin_reductase"/>
</dbReference>
<reference evidence="4" key="1">
    <citation type="journal article" date="2019" name="Int. J. Syst. Evol. Microbiol.">
        <title>The Global Catalogue of Microorganisms (GCM) 10K type strain sequencing project: providing services to taxonomists for standard genome sequencing and annotation.</title>
        <authorList>
            <consortium name="The Broad Institute Genomics Platform"/>
            <consortium name="The Broad Institute Genome Sequencing Center for Infectious Disease"/>
            <person name="Wu L."/>
            <person name="Ma J."/>
        </authorList>
    </citation>
    <scope>NUCLEOTIDE SEQUENCE [LARGE SCALE GENOMIC DNA]</scope>
    <source>
        <strain evidence="4">JCM 16928</strain>
    </source>
</reference>
<keyword evidence="1" id="KW-0560">Oxidoreductase</keyword>
<sequence>MHPQRVSSAVSSAGQISAATIDVSLSATRFPEAAALVAAGVTVIATRARGVDYTMTATSFTPVSFDPPLALICIQRGSTFEQAVRVSRRWAVSVLRDDDTATAISCARRSRVKLDHLEAIAYRRGQATGAALLTSSLVGMEFRTLAEYGAGDHLVVVGRQVGECWRPAGDPPSAPLLRFGHAYGSACRGSSDIAEGVS</sequence>
<dbReference type="EMBL" id="BAABAA010000008">
    <property type="protein sequence ID" value="GAA3580578.1"/>
    <property type="molecule type" value="Genomic_DNA"/>
</dbReference>
<dbReference type="PANTHER" id="PTHR30466:SF1">
    <property type="entry name" value="FMN REDUCTASE (NADH) RUTF"/>
    <property type="match status" value="1"/>
</dbReference>
<dbReference type="RefSeq" id="WP_344845895.1">
    <property type="nucleotide sequence ID" value="NZ_BAABAA010000008.1"/>
</dbReference>
<dbReference type="Gene3D" id="2.30.110.10">
    <property type="entry name" value="Electron Transport, Fmn-binding Protein, Chain A"/>
    <property type="match status" value="1"/>
</dbReference>
<protein>
    <recommendedName>
        <fullName evidence="2">Flavin reductase like domain-containing protein</fullName>
    </recommendedName>
</protein>
<keyword evidence="4" id="KW-1185">Reference proteome</keyword>
<evidence type="ECO:0000259" key="2">
    <source>
        <dbReference type="SMART" id="SM00903"/>
    </source>
</evidence>
<dbReference type="Pfam" id="PF01613">
    <property type="entry name" value="Flavin_Reduct"/>
    <property type="match status" value="1"/>
</dbReference>
<organism evidence="3 4">
    <name type="scientific">Kribbella ginsengisoli</name>
    <dbReference type="NCBI Taxonomy" id="363865"/>
    <lineage>
        <taxon>Bacteria</taxon>
        <taxon>Bacillati</taxon>
        <taxon>Actinomycetota</taxon>
        <taxon>Actinomycetes</taxon>
        <taxon>Propionibacteriales</taxon>
        <taxon>Kribbellaceae</taxon>
        <taxon>Kribbella</taxon>
    </lineage>
</organism>
<dbReference type="InterPro" id="IPR002563">
    <property type="entry name" value="Flavin_Rdtase-like_dom"/>
</dbReference>
<accession>A0ABP6YBZ1</accession>
<comment type="caution">
    <text evidence="3">The sequence shown here is derived from an EMBL/GenBank/DDBJ whole genome shotgun (WGS) entry which is preliminary data.</text>
</comment>
<dbReference type="SMART" id="SM00903">
    <property type="entry name" value="Flavin_Reduct"/>
    <property type="match status" value="1"/>
</dbReference>
<evidence type="ECO:0000313" key="4">
    <source>
        <dbReference type="Proteomes" id="UP001501222"/>
    </source>
</evidence>